<organism evidence="2 3">
    <name type="scientific">Corynebacterium durum F0235</name>
    <dbReference type="NCBI Taxonomy" id="1035195"/>
    <lineage>
        <taxon>Bacteria</taxon>
        <taxon>Bacillati</taxon>
        <taxon>Actinomycetota</taxon>
        <taxon>Actinomycetes</taxon>
        <taxon>Mycobacteriales</taxon>
        <taxon>Corynebacteriaceae</taxon>
        <taxon>Corynebacterium</taxon>
    </lineage>
</organism>
<dbReference type="EMBL" id="AMEM01000011">
    <property type="protein sequence ID" value="EKX91494.1"/>
    <property type="molecule type" value="Genomic_DNA"/>
</dbReference>
<accession>L1MKK6</accession>
<evidence type="ECO:0000313" key="2">
    <source>
        <dbReference type="EMBL" id="EKX91494.1"/>
    </source>
</evidence>
<keyword evidence="1" id="KW-0472">Membrane</keyword>
<dbReference type="HOGENOM" id="CLU_3042411_0_0_11"/>
<feature type="transmembrane region" description="Helical" evidence="1">
    <location>
        <begin position="23"/>
        <end position="52"/>
    </location>
</feature>
<name>L1MKK6_9CORY</name>
<keyword evidence="3" id="KW-1185">Reference proteome</keyword>
<protein>
    <submittedName>
        <fullName evidence="2">Uncharacterized protein</fullName>
    </submittedName>
</protein>
<gene>
    <name evidence="2" type="ORF">HMPREF9997_00564</name>
</gene>
<reference evidence="2 3" key="1">
    <citation type="submission" date="2012-05" db="EMBL/GenBank/DDBJ databases">
        <authorList>
            <person name="Weinstock G."/>
            <person name="Sodergren E."/>
            <person name="Lobos E.A."/>
            <person name="Fulton L."/>
            <person name="Fulton R."/>
            <person name="Courtney L."/>
            <person name="Fronick C."/>
            <person name="O'Laughlin M."/>
            <person name="Godfrey J."/>
            <person name="Wilson R.M."/>
            <person name="Miner T."/>
            <person name="Farmer C."/>
            <person name="Delehaunty K."/>
            <person name="Cordes M."/>
            <person name="Minx P."/>
            <person name="Tomlinson C."/>
            <person name="Chen J."/>
            <person name="Wollam A."/>
            <person name="Pepin K.H."/>
            <person name="Bhonagiri V."/>
            <person name="Zhang X."/>
            <person name="Suruliraj S."/>
            <person name="Warren W."/>
            <person name="Mitreva M."/>
            <person name="Mardis E.R."/>
            <person name="Wilson R.K."/>
        </authorList>
    </citation>
    <scope>NUCLEOTIDE SEQUENCE [LARGE SCALE GENOMIC DNA]</scope>
    <source>
        <strain evidence="2 3">F0235</strain>
    </source>
</reference>
<proteinExistence type="predicted"/>
<evidence type="ECO:0000256" key="1">
    <source>
        <dbReference type="SAM" id="Phobius"/>
    </source>
</evidence>
<comment type="caution">
    <text evidence="2">The sequence shown here is derived from an EMBL/GenBank/DDBJ whole genome shotgun (WGS) entry which is preliminary data.</text>
</comment>
<dbReference type="AlphaFoldDB" id="L1MKK6"/>
<keyword evidence="1" id="KW-1133">Transmembrane helix</keyword>
<keyword evidence="1" id="KW-0812">Transmembrane</keyword>
<sequence length="54" mass="6141">MECCFIGEFVGASRWWLKSVSSAIFAILSIFLWFCIFELVTPLVLLLSLLGVRD</sequence>
<evidence type="ECO:0000313" key="3">
    <source>
        <dbReference type="Proteomes" id="UP000010445"/>
    </source>
</evidence>
<dbReference type="Proteomes" id="UP000010445">
    <property type="component" value="Unassembled WGS sequence"/>
</dbReference>